<dbReference type="Proteomes" id="UP000050164">
    <property type="component" value="Unassembled WGS sequence"/>
</dbReference>
<dbReference type="EMBL" id="CNFT01001821">
    <property type="protein sequence ID" value="CKT66188.1"/>
    <property type="molecule type" value="Genomic_DNA"/>
</dbReference>
<evidence type="ECO:0000313" key="5">
    <source>
        <dbReference type="Proteomes" id="UP000048600"/>
    </source>
</evidence>
<evidence type="ECO:0000313" key="7">
    <source>
        <dbReference type="Proteomes" id="UP000050164"/>
    </source>
</evidence>
<proteinExistence type="predicted"/>
<evidence type="ECO:0000313" key="2">
    <source>
        <dbReference type="EMBL" id="CKT66188.1"/>
    </source>
</evidence>
<dbReference type="AlphaFoldDB" id="A0A0T9VS02"/>
<evidence type="ECO:0000313" key="6">
    <source>
        <dbReference type="Proteomes" id="UP000048948"/>
    </source>
</evidence>
<dbReference type="EMBL" id="CHKL01001113">
    <property type="protein sequence ID" value="COX70015.1"/>
    <property type="molecule type" value="Genomic_DNA"/>
</dbReference>
<organism evidence="2 7">
    <name type="scientific">Mycobacterium tuberculosis</name>
    <dbReference type="NCBI Taxonomy" id="1773"/>
    <lineage>
        <taxon>Bacteria</taxon>
        <taxon>Bacillati</taxon>
        <taxon>Actinomycetota</taxon>
        <taxon>Actinomycetes</taxon>
        <taxon>Mycobacteriales</taxon>
        <taxon>Mycobacteriaceae</taxon>
        <taxon>Mycobacterium</taxon>
        <taxon>Mycobacterium tuberculosis complex</taxon>
    </lineage>
</organism>
<accession>A0A0T9VS02</accession>
<dbReference type="Proteomes" id="UP000048600">
    <property type="component" value="Unassembled WGS sequence"/>
</dbReference>
<feature type="region of interest" description="Disordered" evidence="1">
    <location>
        <begin position="99"/>
        <end position="120"/>
    </location>
</feature>
<name>A0A0T9VS02_MYCTX</name>
<evidence type="ECO:0000256" key="1">
    <source>
        <dbReference type="SAM" id="MobiDB-lite"/>
    </source>
</evidence>
<dbReference type="Proteomes" id="UP000048948">
    <property type="component" value="Unassembled WGS sequence"/>
</dbReference>
<gene>
    <name evidence="4" type="ORF">ERS007741_04662</name>
    <name evidence="3" type="ORF">ERS027646_04777</name>
    <name evidence="2" type="ORF">ERS027659_04698</name>
</gene>
<protein>
    <submittedName>
        <fullName evidence="2">Uncharacterized protein</fullName>
    </submittedName>
</protein>
<evidence type="ECO:0000313" key="4">
    <source>
        <dbReference type="EMBL" id="COX70015.1"/>
    </source>
</evidence>
<reference evidence="5 6" key="1">
    <citation type="submission" date="2015-03" db="EMBL/GenBank/DDBJ databases">
        <authorList>
            <consortium name="Pathogen Informatics"/>
        </authorList>
    </citation>
    <scope>NUCLEOTIDE SEQUENCE [LARGE SCALE GENOMIC DNA]</scope>
    <source>
        <strain evidence="3 6">Bir 172</strain>
        <strain evidence="2 7">Bir 185</strain>
        <strain evidence="4 5">P00601463</strain>
    </source>
</reference>
<evidence type="ECO:0000313" key="3">
    <source>
        <dbReference type="EMBL" id="CKU43295.1"/>
    </source>
</evidence>
<dbReference type="EMBL" id="CNGE01001706">
    <property type="protein sequence ID" value="CKU43295.1"/>
    <property type="molecule type" value="Genomic_DNA"/>
</dbReference>
<sequence>MHVGAVEQRVAFGEQRHVAPGVQVRGDALGRVGVEVFERTGVAAGMIRGLGGHRVDQVLLELTGPQIRFGDAAGDAVTVWGAVIGHHIGLANHPGGLDGHQLRIAGPQPDSPQRAPSAHSRSLAIALTAAAAIALPPRRPRTTR</sequence>